<reference evidence="2 3" key="1">
    <citation type="submission" date="2024-07" db="EMBL/GenBank/DDBJ databases">
        <title>The genome sequence of type strain Sediminicola luteus GDMCC 1.2596T.</title>
        <authorList>
            <person name="Liu Y."/>
        </authorList>
    </citation>
    <scope>NUCLEOTIDE SEQUENCE [LARGE SCALE GENOMIC DNA]</scope>
    <source>
        <strain evidence="2 3">GDMCC 1.2596</strain>
    </source>
</reference>
<dbReference type="Proteomes" id="UP001549773">
    <property type="component" value="Unassembled WGS sequence"/>
</dbReference>
<dbReference type="RefSeq" id="WP_354618453.1">
    <property type="nucleotide sequence ID" value="NZ_JBEWYP010000004.1"/>
</dbReference>
<accession>A0ABV2TWJ6</accession>
<comment type="caution">
    <text evidence="2">The sequence shown here is derived from an EMBL/GenBank/DDBJ whole genome shotgun (WGS) entry which is preliminary data.</text>
</comment>
<evidence type="ECO:0000313" key="2">
    <source>
        <dbReference type="EMBL" id="MET7029643.1"/>
    </source>
</evidence>
<keyword evidence="3" id="KW-1185">Reference proteome</keyword>
<dbReference type="Gene3D" id="2.60.40.3620">
    <property type="match status" value="2"/>
</dbReference>
<protein>
    <submittedName>
        <fullName evidence="2">SusE domain-containing protein</fullName>
    </submittedName>
</protein>
<dbReference type="Pfam" id="PF14292">
    <property type="entry name" value="SusE"/>
    <property type="match status" value="1"/>
</dbReference>
<feature type="domain" description="SusE outer membrane protein" evidence="1">
    <location>
        <begin position="26"/>
        <end position="131"/>
    </location>
</feature>
<sequence>MKNIFKPLLVLLSVVAVSCSTDDVENRPIIEAIDAPQLTAPSDGNIYTLKVEDKDKLADRFVWSSANFGGNVEITYSLQMDMSGNDFSNAEVLGSVNSENQLGVTVETLNGAALALGAEPFSAQAYDVRVKASVGSEMDMFSEIATMTISAYTTESPKIYVVGGFLGASGYGNDWTPADAVPLAASAFGETDFEGFVYMANAGSEYKFLPSNGSFDGDYGDAGSSNGSYTNVLKQDGEVNCGTPDGTGGYYFVKADTEALTYSLEKTAWSVTGNATPRSWPAGPGGTPGQDHDLTYDPIMKTWSVVLDLTKQDAPDNGLKFRANDDWALNLGDNGADGSLEFNGTNISVPEDGNYTITLDLSNPRGYTYSLVKN</sequence>
<proteinExistence type="predicted"/>
<evidence type="ECO:0000259" key="1">
    <source>
        <dbReference type="Pfam" id="PF14292"/>
    </source>
</evidence>
<dbReference type="InterPro" id="IPR025970">
    <property type="entry name" value="SusE"/>
</dbReference>
<evidence type="ECO:0000313" key="3">
    <source>
        <dbReference type="Proteomes" id="UP001549773"/>
    </source>
</evidence>
<dbReference type="EMBL" id="JBEWYP010000004">
    <property type="protein sequence ID" value="MET7029643.1"/>
    <property type="molecule type" value="Genomic_DNA"/>
</dbReference>
<organism evidence="2 3">
    <name type="scientific">Sediminicola luteus</name>
    <dbReference type="NCBI Taxonomy" id="319238"/>
    <lineage>
        <taxon>Bacteria</taxon>
        <taxon>Pseudomonadati</taxon>
        <taxon>Bacteroidota</taxon>
        <taxon>Flavobacteriia</taxon>
        <taxon>Flavobacteriales</taxon>
        <taxon>Flavobacteriaceae</taxon>
        <taxon>Sediminicola</taxon>
    </lineage>
</organism>
<gene>
    <name evidence="2" type="ORF">ABXZ32_09560</name>
</gene>
<dbReference type="PROSITE" id="PS51257">
    <property type="entry name" value="PROKAR_LIPOPROTEIN"/>
    <property type="match status" value="1"/>
</dbReference>
<name>A0ABV2TWJ6_9FLAO</name>